<feature type="domain" description="Tc1-like transposase DDE" evidence="1">
    <location>
        <begin position="68"/>
        <end position="179"/>
    </location>
</feature>
<accession>A0A8T1EN64</accession>
<dbReference type="InterPro" id="IPR038717">
    <property type="entry name" value="Tc1-like_DDE_dom"/>
</dbReference>
<dbReference type="VEuPathDB" id="FungiDB:PC110_g5546"/>
<dbReference type="GO" id="GO:0003676">
    <property type="term" value="F:nucleic acid binding"/>
    <property type="evidence" value="ECO:0007669"/>
    <property type="project" value="InterPro"/>
</dbReference>
<organism evidence="2 3">
    <name type="scientific">Phytophthora cactorum</name>
    <dbReference type="NCBI Taxonomy" id="29920"/>
    <lineage>
        <taxon>Eukaryota</taxon>
        <taxon>Sar</taxon>
        <taxon>Stramenopiles</taxon>
        <taxon>Oomycota</taxon>
        <taxon>Peronosporomycetes</taxon>
        <taxon>Peronosporales</taxon>
        <taxon>Peronosporaceae</taxon>
        <taxon>Phytophthora</taxon>
    </lineage>
</organism>
<gene>
    <name evidence="2" type="ORF">PC117_g2368</name>
</gene>
<evidence type="ECO:0000313" key="2">
    <source>
        <dbReference type="EMBL" id="KAG2952991.1"/>
    </source>
</evidence>
<proteinExistence type="predicted"/>
<dbReference type="Gene3D" id="3.30.420.10">
    <property type="entry name" value="Ribonuclease H-like superfamily/Ribonuclease H"/>
    <property type="match status" value="1"/>
</dbReference>
<dbReference type="Proteomes" id="UP000736787">
    <property type="component" value="Unassembled WGS sequence"/>
</dbReference>
<reference evidence="2" key="1">
    <citation type="submission" date="2018-10" db="EMBL/GenBank/DDBJ databases">
        <title>Effector identification in a new, highly contiguous assembly of the strawberry crown rot pathogen Phytophthora cactorum.</title>
        <authorList>
            <person name="Armitage A.D."/>
            <person name="Nellist C.F."/>
            <person name="Bates H."/>
            <person name="Vickerstaff R.J."/>
            <person name="Harrison R.J."/>
        </authorList>
    </citation>
    <scope>NUCLEOTIDE SEQUENCE</scope>
    <source>
        <strain evidence="2">4040</strain>
    </source>
</reference>
<dbReference type="InterPro" id="IPR036397">
    <property type="entry name" value="RNaseH_sf"/>
</dbReference>
<comment type="caution">
    <text evidence="2">The sequence shown here is derived from an EMBL/GenBank/DDBJ whole genome shotgun (WGS) entry which is preliminary data.</text>
</comment>
<protein>
    <recommendedName>
        <fullName evidence="1">Tc1-like transposase DDE domain-containing protein</fullName>
    </recommendedName>
</protein>
<evidence type="ECO:0000259" key="1">
    <source>
        <dbReference type="Pfam" id="PF13358"/>
    </source>
</evidence>
<dbReference type="Pfam" id="PF13358">
    <property type="entry name" value="DDE_3"/>
    <property type="match status" value="1"/>
</dbReference>
<dbReference type="AlphaFoldDB" id="A0A8T1EN64"/>
<evidence type="ECO:0000313" key="3">
    <source>
        <dbReference type="Proteomes" id="UP000736787"/>
    </source>
</evidence>
<name>A0A8T1EN64_9STRA</name>
<sequence>MIAFDFGVSLSTSMISQKLCGKLYTMKQVTNEPVTCNSGKNIGQRRVFAKALLKYEPTAREGAVVILPSSKGNNRQVQCAVSTEIGLVHYATQRGSIKMEGNAACVDAIYDAVKAHEAYQNDFSGKPILIVLNNAPAHSQTEGLVRQSSDLVLLRLGPYSPMCNPIEGCFSALKTKIKSYLALRHDKMLGVPRGQMKNCACSFSRRQLSIAWLA</sequence>
<dbReference type="EMBL" id="RCMK01000030">
    <property type="protein sequence ID" value="KAG2952991.1"/>
    <property type="molecule type" value="Genomic_DNA"/>
</dbReference>